<feature type="coiled-coil region" evidence="4">
    <location>
        <begin position="1160"/>
        <end position="1194"/>
    </location>
</feature>
<dbReference type="VEuPathDB" id="GiardiaDB:QR46_1469"/>
<evidence type="ECO:0000256" key="2">
    <source>
        <dbReference type="ARBA" id="ARBA00022737"/>
    </source>
</evidence>
<dbReference type="PANTHER" id="PTHR11375:SF0">
    <property type="entry name" value="ACIDIC LEUCINE-RICH NUCLEAR PHOSPHOPROTEIN 32 FAMILY MEMBER A"/>
    <property type="match status" value="1"/>
</dbReference>
<dbReference type="VEuPathDB" id="GiardiaDB:GL50803_0033985"/>
<gene>
    <name evidence="6" type="ORF">DHA2_151857</name>
</gene>
<dbReference type="Pfam" id="PF14580">
    <property type="entry name" value="LRR_9"/>
    <property type="match status" value="1"/>
</dbReference>
<sequence length="1422" mass="157430">MANELSGIHRKLKMSSPTARAGSTQTQGRKENRGDTILDLSGQNIETLADLRSFLSPQIKQLDISNNRLSSLNDLLPMFQLLDFNASHNVIVDVDQVLPFPKLQTLNLSHNRIVRLACTIPTSIRSLDLSHNNIYSLDLIAPVLSLKSLESLDIRENPLMKRETYRDIIKNFPQLKKFNGRDVQDLNVSLIRSDELTLSELTGKNTHSLPSTSCTQEANSAIRSHDNSHSAAQKARTKLVIDEQVILFSRNGASSSQSSKRHTEAHTLPSKPANESIIRPLPPPSIDATEPFLQSHHQAPVEELVLQQFVDQATMPDYCPTYATVESQTDVCYKEIRRRTAYDFSDEDDDTIASMSGAPDVSEAKRLRRIKALLKNSEQIVDSTYIHTLQGQLQGHKQNEERLRSELDSLEQQVEKLKASNALLQSAVQSVETVSSAERQDFMLSSQIDEVVFLREQVKILDELLNRQEAASAVQFPVPEAIPEYLLTLNAYRRKLFHVMFDLRRLAHAKETAEASCAIAPSLDDMHGLVLKREADLAQLAKEKDQVSEEHAETLSRLTMTEHAARAFHDEATRYLSILLTMQAQLSDGLKVSRLDGLDQQVSRRICAYMNTSTAPSLDDAQKYILAATESASYRLAAQCSAIEAVTCRINDILSENQVITEEKEQLCQKLAILTKERDELQADNLLLKDAFRHQREERARLEELRASGYLDKAVSCTEIDLGDIAHGSTQTYLAEFFVHTETQADLHELLVFKSVQTVRELFTVDDETQTGNLRELTNYNNSQFDTLPPSASISVDHVEEEADEEYRRLLQLKSVHDRSKGANCTIIPSSILLKLHLDTCAEDTPESALDAAIRSLSLTQSTGLGKGKSSVGGCGKIDAELDGSQKIHTGTQIEAPLPSFKAIQCELLQPPSNADRTSEMDLRSAPLNSLGPSTGPSDNSHVPRCRGYNEEQGSDFGSVEDTTTMVFAAIQVDAPDMKYFGVQTDEVDVVPYGTLAALQSRMLGPDEKLITESDTKIASTQCEEISIAFKSIQCLLCSGNEPCCTSESNSVMNDAPSTHNHILSDYKNLSQEHEACAEVSMQTDELLKHLHQEASVVESSYSVSRLCSPPQSPYLCAIECERYCDILVERLYQQTQVLAARELEAEDMNEVVSEVMKTISSAESKVSDYKRKLHESQDTISKLQDTIAHLQGDVASGEAKGAEQEARIRLLEELLGTKDGKEHIEAEIQTRLNLLDMKLLFAQMRVATSSASTQYEPQSAPFRDCDHRDAVDASVVIQNLSGDSIKRSLVSRSCSTSKHVCKSEELQASQFEPVVIPLTPPLSASSSSSSSSDEGEFLATSFRNSPFVALKVVTAGSAHEKGSTTVSIFQPSTDVLQSSLRPPEKSSLTIRATNPPYGGPETRVRFFCKSDDPGINPVIIN</sequence>
<proteinExistence type="inferred from homology"/>
<evidence type="ECO:0000313" key="6">
    <source>
        <dbReference type="EMBL" id="ESU37432.1"/>
    </source>
</evidence>
<feature type="compositionally biased region" description="Polar residues" evidence="5">
    <location>
        <begin position="15"/>
        <end position="27"/>
    </location>
</feature>
<evidence type="ECO:0000256" key="4">
    <source>
        <dbReference type="SAM" id="Coils"/>
    </source>
</evidence>
<dbReference type="GO" id="GO:0042393">
    <property type="term" value="F:histone binding"/>
    <property type="evidence" value="ECO:0007669"/>
    <property type="project" value="TreeGrafter"/>
</dbReference>
<dbReference type="GO" id="GO:0005634">
    <property type="term" value="C:nucleus"/>
    <property type="evidence" value="ECO:0007669"/>
    <property type="project" value="TreeGrafter"/>
</dbReference>
<dbReference type="VEuPathDB" id="GiardiaDB:DHA2_151857"/>
<dbReference type="Gene3D" id="3.80.10.10">
    <property type="entry name" value="Ribonuclease Inhibitor"/>
    <property type="match status" value="1"/>
</dbReference>
<keyword evidence="4" id="KW-0175">Coiled coil</keyword>
<dbReference type="InterPro" id="IPR001611">
    <property type="entry name" value="Leu-rich_rpt"/>
</dbReference>
<name>V6TGE7_GIAIN</name>
<evidence type="ECO:0000256" key="1">
    <source>
        <dbReference type="ARBA" id="ARBA00022614"/>
    </source>
</evidence>
<keyword evidence="2" id="KW-0677">Repeat</keyword>
<feature type="coiled-coil region" evidence="4">
    <location>
        <begin position="530"/>
        <end position="557"/>
    </location>
</feature>
<feature type="region of interest" description="Disordered" evidence="5">
    <location>
        <begin position="252"/>
        <end position="277"/>
    </location>
</feature>
<protein>
    <recommendedName>
        <fullName evidence="8">Leucine-rich repeat protein</fullName>
    </recommendedName>
</protein>
<reference evidence="6 7" key="2">
    <citation type="journal article" date="2013" name="Genome Biol. Evol.">
        <title>Genome sequencing of Giardia lamblia genotypes A2 and B isolates (DH and GS) and comparative analysis with the genomes of genotypes A1 and E (WB and Pig).</title>
        <authorList>
            <person name="Adam R.D."/>
            <person name="Dahlstrom E.W."/>
            <person name="Martens C.A."/>
            <person name="Bruno D.P."/>
            <person name="Barbian K.D."/>
            <person name="Ricklefs S.M."/>
            <person name="Hernandez M.M."/>
            <person name="Narla N.P."/>
            <person name="Patel R.B."/>
            <person name="Porcella S.F."/>
            <person name="Nash T.E."/>
        </authorList>
    </citation>
    <scope>NUCLEOTIDE SEQUENCE [LARGE SCALE GENOMIC DNA]</scope>
    <source>
        <strain evidence="6 7">DH</strain>
    </source>
</reference>
<keyword evidence="1" id="KW-0433">Leucine-rich repeat</keyword>
<evidence type="ECO:0000256" key="3">
    <source>
        <dbReference type="ARBA" id="ARBA00025777"/>
    </source>
</evidence>
<reference evidence="7" key="1">
    <citation type="submission" date="2012-02" db="EMBL/GenBank/DDBJ databases">
        <title>Genome sequencing of Giardia lamblia Genotypes A2 and B isolates (DH and GS) and comparative analysis with the genomes of Genotypes A1 and E (WB and Pig).</title>
        <authorList>
            <person name="Adam R."/>
            <person name="Dahlstrom E."/>
            <person name="Martens C."/>
            <person name="Bruno D."/>
            <person name="Barbian K."/>
            <person name="Porcella S.F."/>
            <person name="Nash T."/>
        </authorList>
    </citation>
    <scope>NUCLEOTIDE SEQUENCE</scope>
    <source>
        <strain evidence="7">DH</strain>
    </source>
</reference>
<feature type="compositionally biased region" description="Polar residues" evidence="5">
    <location>
        <begin position="927"/>
        <end position="941"/>
    </location>
</feature>
<accession>V6TGE7</accession>
<dbReference type="EMBL" id="AHGT01000027">
    <property type="protein sequence ID" value="ESU37432.1"/>
    <property type="molecule type" value="Genomic_DNA"/>
</dbReference>
<comment type="similarity">
    <text evidence="3">Belongs to the ANP32 family.</text>
</comment>
<dbReference type="PROSITE" id="PS51450">
    <property type="entry name" value="LRR"/>
    <property type="match status" value="3"/>
</dbReference>
<dbReference type="PANTHER" id="PTHR11375">
    <property type="entry name" value="ACIDIC LEUCINE-RICH NUCLEAR PHOSPHOPROTEIN 32"/>
    <property type="match status" value="1"/>
</dbReference>
<dbReference type="VEuPathDB" id="GiardiaDB:GL50581_3806"/>
<feature type="region of interest" description="Disordered" evidence="5">
    <location>
        <begin position="1"/>
        <end position="34"/>
    </location>
</feature>
<dbReference type="InterPro" id="IPR032675">
    <property type="entry name" value="LRR_dom_sf"/>
</dbReference>
<dbReference type="Proteomes" id="UP000018320">
    <property type="component" value="Unassembled WGS sequence"/>
</dbReference>
<dbReference type="SUPFAM" id="SSF52058">
    <property type="entry name" value="L domain-like"/>
    <property type="match status" value="1"/>
</dbReference>
<evidence type="ECO:0000256" key="5">
    <source>
        <dbReference type="SAM" id="MobiDB-lite"/>
    </source>
</evidence>
<evidence type="ECO:0008006" key="8">
    <source>
        <dbReference type="Google" id="ProtNLM"/>
    </source>
</evidence>
<dbReference type="InterPro" id="IPR045081">
    <property type="entry name" value="AN32"/>
</dbReference>
<comment type="caution">
    <text evidence="6">The sequence shown here is derived from an EMBL/GenBank/DDBJ whole genome shotgun (WGS) entry which is preliminary data.</text>
</comment>
<feature type="coiled-coil region" evidence="4">
    <location>
        <begin position="657"/>
        <end position="691"/>
    </location>
</feature>
<feature type="region of interest" description="Disordered" evidence="5">
    <location>
        <begin position="912"/>
        <end position="958"/>
    </location>
</feature>
<feature type="coiled-coil region" evidence="4">
    <location>
        <begin position="386"/>
        <end position="427"/>
    </location>
</feature>
<organism evidence="6 7">
    <name type="scientific">Giardia intestinalis</name>
    <name type="common">Giardia lamblia</name>
    <dbReference type="NCBI Taxonomy" id="5741"/>
    <lineage>
        <taxon>Eukaryota</taxon>
        <taxon>Metamonada</taxon>
        <taxon>Diplomonadida</taxon>
        <taxon>Hexamitidae</taxon>
        <taxon>Giardiinae</taxon>
        <taxon>Giardia</taxon>
    </lineage>
</organism>
<evidence type="ECO:0000313" key="7">
    <source>
        <dbReference type="Proteomes" id="UP000018320"/>
    </source>
</evidence>